<sequence length="113" mass="12636">MASTIFDRETMGMGSLDFETEFAAGRQGYGLDSCLRTGLQLLLLWLLLGCCDISNDNRGERRALLGPGCVLQMTSMAARRNNNRNHRRHRQPLQHSTSTPPPPRPPSVDQSRL</sequence>
<evidence type="ECO:0000256" key="1">
    <source>
        <dbReference type="SAM" id="MobiDB-lite"/>
    </source>
</evidence>
<dbReference type="AlphaFoldDB" id="Q6IGK1"/>
<evidence type="ECO:0000313" key="2">
    <source>
        <dbReference type="EMBL" id="DAA02463.1"/>
    </source>
</evidence>
<accession>Q6IGK1</accession>
<protein>
    <submittedName>
        <fullName evidence="2">HDC06110</fullName>
    </submittedName>
</protein>
<feature type="compositionally biased region" description="Basic residues" evidence="1">
    <location>
        <begin position="81"/>
        <end position="92"/>
    </location>
</feature>
<reference evidence="2" key="1">
    <citation type="journal article" date="2003" name="Genome Biol.">
        <title>An integrated gene annotation and transcriptional profiling approach towards the full gene content of the Drosophila genome.</title>
        <authorList>
            <person name="Hild M."/>
            <person name="Beckmann B."/>
            <person name="Haas S.A."/>
            <person name="Koch B."/>
            <person name="Solovyev V."/>
            <person name="Busold C."/>
            <person name="Fellenberg K."/>
            <person name="Boutros M."/>
            <person name="Vingron M."/>
            <person name="Sauer F."/>
            <person name="Hoheisel J.D."/>
            <person name="Paro R."/>
        </authorList>
    </citation>
    <scope>NUCLEOTIDE SEQUENCE</scope>
</reference>
<name>Q6IGK1_DROME</name>
<gene>
    <name evidence="2" type="ORF">HDC06110</name>
</gene>
<dbReference type="EMBL" id="BK003765">
    <property type="protein sequence ID" value="DAA02463.1"/>
    <property type="molecule type" value="Genomic_DNA"/>
</dbReference>
<organism evidence="2">
    <name type="scientific">Drosophila melanogaster</name>
    <name type="common">Fruit fly</name>
    <dbReference type="NCBI Taxonomy" id="7227"/>
    <lineage>
        <taxon>Eukaryota</taxon>
        <taxon>Metazoa</taxon>
        <taxon>Ecdysozoa</taxon>
        <taxon>Arthropoda</taxon>
        <taxon>Hexapoda</taxon>
        <taxon>Insecta</taxon>
        <taxon>Pterygota</taxon>
        <taxon>Neoptera</taxon>
        <taxon>Endopterygota</taxon>
        <taxon>Diptera</taxon>
        <taxon>Brachycera</taxon>
        <taxon>Muscomorpha</taxon>
        <taxon>Ephydroidea</taxon>
        <taxon>Drosophilidae</taxon>
        <taxon>Drosophila</taxon>
        <taxon>Sophophora</taxon>
    </lineage>
</organism>
<proteinExistence type="predicted"/>
<feature type="region of interest" description="Disordered" evidence="1">
    <location>
        <begin position="76"/>
        <end position="113"/>
    </location>
</feature>